<evidence type="ECO:0000313" key="10">
    <source>
        <dbReference type="Proteomes" id="UP000540568"/>
    </source>
</evidence>
<comment type="caution">
    <text evidence="9">The sequence shown here is derived from an EMBL/GenBank/DDBJ whole genome shotgun (WGS) entry which is preliminary data.</text>
</comment>
<dbReference type="Gene3D" id="3.20.20.80">
    <property type="entry name" value="Glycosidases"/>
    <property type="match status" value="1"/>
</dbReference>
<gene>
    <name evidence="9" type="ORF">FHX71_005632</name>
</gene>
<protein>
    <recommendedName>
        <fullName evidence="3 6">Arabinogalactan endo-beta-1,4-galactanase</fullName>
        <ecNumber evidence="3 6">3.2.1.89</ecNumber>
    </recommendedName>
</protein>
<dbReference type="InterPro" id="IPR008979">
    <property type="entry name" value="Galactose-bd-like_sf"/>
</dbReference>
<dbReference type="GO" id="GO:0031218">
    <property type="term" value="F:arabinogalactan endo-1,4-beta-galactosidase activity"/>
    <property type="evidence" value="ECO:0007669"/>
    <property type="project" value="UniProtKB-EC"/>
</dbReference>
<keyword evidence="5 6" id="KW-0326">Glycosidase</keyword>
<dbReference type="AlphaFoldDB" id="A0A7W3JF05"/>
<dbReference type="InterPro" id="IPR000421">
    <property type="entry name" value="FA58C"/>
</dbReference>
<keyword evidence="6" id="KW-0732">Signal</keyword>
<evidence type="ECO:0000259" key="8">
    <source>
        <dbReference type="PROSITE" id="PS50022"/>
    </source>
</evidence>
<evidence type="ECO:0000256" key="1">
    <source>
        <dbReference type="ARBA" id="ARBA00001695"/>
    </source>
</evidence>
<dbReference type="RefSeq" id="WP_182620718.1">
    <property type="nucleotide sequence ID" value="NZ_BAAATF010000001.1"/>
</dbReference>
<dbReference type="PANTHER" id="PTHR34983:SF1">
    <property type="entry name" value="ARABINOGALACTAN ENDO-BETA-1,4-GALACTANASE A"/>
    <property type="match status" value="1"/>
</dbReference>
<comment type="similarity">
    <text evidence="2 6">Belongs to the glycosyl hydrolase 53 family.</text>
</comment>
<comment type="catalytic activity">
    <reaction evidence="1 6">
        <text>The enzyme specifically hydrolyzes (1-&gt;4)-beta-D-galactosidic linkages in type I arabinogalactans.</text>
        <dbReference type="EC" id="3.2.1.89"/>
    </reaction>
</comment>
<dbReference type="InterPro" id="IPR011683">
    <property type="entry name" value="Glyco_hydro_53"/>
</dbReference>
<feature type="chain" id="PRO_5031607745" description="Arabinogalactan endo-beta-1,4-galactanase" evidence="6">
    <location>
        <begin position="33"/>
        <end position="660"/>
    </location>
</feature>
<dbReference type="EC" id="3.2.1.89" evidence="3 6"/>
<evidence type="ECO:0000256" key="5">
    <source>
        <dbReference type="ARBA" id="ARBA00023295"/>
    </source>
</evidence>
<evidence type="ECO:0000256" key="2">
    <source>
        <dbReference type="ARBA" id="ARBA00010687"/>
    </source>
</evidence>
<keyword evidence="4 6" id="KW-0378">Hydrolase</keyword>
<feature type="region of interest" description="Disordered" evidence="7">
    <location>
        <begin position="56"/>
        <end position="83"/>
    </location>
</feature>
<dbReference type="SUPFAM" id="SSF51445">
    <property type="entry name" value="(Trans)glycosidases"/>
    <property type="match status" value="1"/>
</dbReference>
<dbReference type="GO" id="GO:0015926">
    <property type="term" value="F:glucosidase activity"/>
    <property type="evidence" value="ECO:0007669"/>
    <property type="project" value="InterPro"/>
</dbReference>
<dbReference type="PANTHER" id="PTHR34983">
    <property type="entry name" value="ARABINOGALACTAN ENDO-BETA-1,4-GALACTANASE A"/>
    <property type="match status" value="1"/>
</dbReference>
<name>A0A7W3JF05_9MICO</name>
<dbReference type="SUPFAM" id="SSF49785">
    <property type="entry name" value="Galactose-binding domain-like"/>
    <property type="match status" value="1"/>
</dbReference>
<evidence type="ECO:0000256" key="6">
    <source>
        <dbReference type="RuleBase" id="RU361192"/>
    </source>
</evidence>
<dbReference type="Gene3D" id="2.60.120.260">
    <property type="entry name" value="Galactose-binding domain-like"/>
    <property type="match status" value="1"/>
</dbReference>
<evidence type="ECO:0000256" key="4">
    <source>
        <dbReference type="ARBA" id="ARBA00022801"/>
    </source>
</evidence>
<dbReference type="InterPro" id="IPR017853">
    <property type="entry name" value="GH"/>
</dbReference>
<organism evidence="9 10">
    <name type="scientific">Promicromonospora sukumoe</name>
    <dbReference type="NCBI Taxonomy" id="88382"/>
    <lineage>
        <taxon>Bacteria</taxon>
        <taxon>Bacillati</taxon>
        <taxon>Actinomycetota</taxon>
        <taxon>Actinomycetes</taxon>
        <taxon>Micrococcales</taxon>
        <taxon>Promicromonosporaceae</taxon>
        <taxon>Promicromonospora</taxon>
    </lineage>
</organism>
<dbReference type="Pfam" id="PF00754">
    <property type="entry name" value="F5_F8_type_C"/>
    <property type="match status" value="1"/>
</dbReference>
<evidence type="ECO:0000256" key="3">
    <source>
        <dbReference type="ARBA" id="ARBA00012556"/>
    </source>
</evidence>
<accession>A0A7W3JF05</accession>
<proteinExistence type="inferred from homology"/>
<reference evidence="9 10" key="1">
    <citation type="submission" date="2020-07" db="EMBL/GenBank/DDBJ databases">
        <title>Sequencing the genomes of 1000 actinobacteria strains.</title>
        <authorList>
            <person name="Klenk H.-P."/>
        </authorList>
    </citation>
    <scope>NUCLEOTIDE SEQUENCE [LARGE SCALE GENOMIC DNA]</scope>
    <source>
        <strain evidence="9 10">DSM 44121</strain>
    </source>
</reference>
<dbReference type="Proteomes" id="UP000540568">
    <property type="component" value="Unassembled WGS sequence"/>
</dbReference>
<evidence type="ECO:0000256" key="7">
    <source>
        <dbReference type="SAM" id="MobiDB-lite"/>
    </source>
</evidence>
<dbReference type="PROSITE" id="PS50022">
    <property type="entry name" value="FA58C_3"/>
    <property type="match status" value="1"/>
</dbReference>
<evidence type="ECO:0000313" key="9">
    <source>
        <dbReference type="EMBL" id="MBA8811625.1"/>
    </source>
</evidence>
<keyword evidence="10" id="KW-1185">Reference proteome</keyword>
<dbReference type="EMBL" id="JACGWV010000003">
    <property type="protein sequence ID" value="MBA8811625.1"/>
    <property type="molecule type" value="Genomic_DNA"/>
</dbReference>
<dbReference type="InterPro" id="IPR006311">
    <property type="entry name" value="TAT_signal"/>
</dbReference>
<sequence>MTQSTHRKRVLAGSAALAVALTTAGLAVGPSAAGYGEAVIEPVETDLAGKDWVTTRATSNDADSGRAVDGDESTAWTPSGHRAHKKKDQALTLDLGGAYDGLHKIEVVLADATPARYVVETSADERRWVTVADHRDGRSGAAGTTALVDRDGTRYVRVRFTDAGHQGKQPGVAEIHAYNYLRDDLRLGADLSYADQERDQPYYLDAEAALAGEPDPGPHLLDVVQDRGMEHLRLRIWNDPRDETTGVETDPAYQGPERSLTVAREITARDMSLGIDFHYADSWADPSKQPKPRAWAELPFDDLTGQVHDFTADYLTRLKAQGTTPAKVAVGNEVINGFLYGSEAEIIGTTAPQYFTDEADVYQSRPGGGLLWDYWRSENPDEQRLYTQQWDRFATLMASGIDAVRETSPESEVEIHAIVDTGRLDKTMEFWTQLLTRLEAADAAPDVLALSYYPEWHGSPEELENNLHTIADAFPDYALDVAETAYPAESWPPGDPTPLPNSPFPVTVQGQADAIQRVFQVANDVPGNRVQGVLVWEPANWQPMFTWVETGSGWFPEANASLDVFHDSDVAHVLQDDVRVVARAHDDVRLPRTVAVLTPDDDGPGDGRPGNSRPGRTAVVWQAVPDDATATQRTSQRTFTVEGTTQYGPVTATVHVLPDR</sequence>
<dbReference type="Pfam" id="PF07745">
    <property type="entry name" value="Glyco_hydro_53"/>
    <property type="match status" value="1"/>
</dbReference>
<dbReference type="GO" id="GO:0045490">
    <property type="term" value="P:pectin catabolic process"/>
    <property type="evidence" value="ECO:0007669"/>
    <property type="project" value="TreeGrafter"/>
</dbReference>
<dbReference type="PROSITE" id="PS51318">
    <property type="entry name" value="TAT"/>
    <property type="match status" value="1"/>
</dbReference>
<feature type="signal peptide" evidence="6">
    <location>
        <begin position="1"/>
        <end position="32"/>
    </location>
</feature>
<feature type="domain" description="F5/8 type C" evidence="8">
    <location>
        <begin position="28"/>
        <end position="180"/>
    </location>
</feature>